<sequence length="92" mass="11168">MDKIGVKFFEVLEYDFFEPLQYWLEYNLEYEDFIEHIKSNEVIELVLEDDEDRSEDIAMLEVFLAKLSKAGISYELFVMNKSWEKKEINDIR</sequence>
<accession>A0A6S6STP8</accession>
<gene>
    <name evidence="1" type="ORF">HELGO_WM3184</name>
</gene>
<name>A0A6S6STP8_9BACT</name>
<protein>
    <submittedName>
        <fullName evidence="1">Uncharacterized protein</fullName>
    </submittedName>
</protein>
<organism evidence="1">
    <name type="scientific">uncultured Sulfurovum sp</name>
    <dbReference type="NCBI Taxonomy" id="269237"/>
    <lineage>
        <taxon>Bacteria</taxon>
        <taxon>Pseudomonadati</taxon>
        <taxon>Campylobacterota</taxon>
        <taxon>Epsilonproteobacteria</taxon>
        <taxon>Campylobacterales</taxon>
        <taxon>Sulfurovaceae</taxon>
        <taxon>Sulfurovum</taxon>
        <taxon>environmental samples</taxon>
    </lineage>
</organism>
<proteinExistence type="predicted"/>
<evidence type="ECO:0000313" key="1">
    <source>
        <dbReference type="EMBL" id="CAA6806337.1"/>
    </source>
</evidence>
<reference evidence="1" key="1">
    <citation type="submission" date="2020-01" db="EMBL/GenBank/DDBJ databases">
        <authorList>
            <person name="Meier V. D."/>
            <person name="Meier V D."/>
        </authorList>
    </citation>
    <scope>NUCLEOTIDE SEQUENCE</scope>
    <source>
        <strain evidence="1">HLG_WM_MAG_04</strain>
    </source>
</reference>
<dbReference type="EMBL" id="CACVAX010000013">
    <property type="protein sequence ID" value="CAA6806337.1"/>
    <property type="molecule type" value="Genomic_DNA"/>
</dbReference>
<dbReference type="AlphaFoldDB" id="A0A6S6STP8"/>